<dbReference type="InterPro" id="IPR006675">
    <property type="entry name" value="HDIG_dom"/>
</dbReference>
<reference evidence="3" key="2">
    <citation type="journal article" date="2023" name="MicrobiologyOpen">
        <title>Genomics of the tumorigenes clade of the family Rhizobiaceae and description of Rhizobium rhododendri sp. nov.</title>
        <authorList>
            <person name="Kuzmanovic N."/>
            <person name="diCenzo G.C."/>
            <person name="Bunk B."/>
            <person name="Sproeer C."/>
            <person name="Fruehling A."/>
            <person name="Neumann-Schaal M."/>
            <person name="Overmann J."/>
            <person name="Smalla K."/>
        </authorList>
    </citation>
    <scope>NUCLEOTIDE SEQUENCE [LARGE SCALE GENOMIC DNA]</scope>
    <source>
        <strain evidence="3">1078</strain>
    </source>
</reference>
<dbReference type="Proteomes" id="UP000249499">
    <property type="component" value="Chromosome"/>
</dbReference>
<dbReference type="Pfam" id="PF11871">
    <property type="entry name" value="DUF3391"/>
    <property type="match status" value="1"/>
</dbReference>
<dbReference type="RefSeq" id="WP_111222642.1">
    <property type="nucleotide sequence ID" value="NZ_CP117255.1"/>
</dbReference>
<keyword evidence="3" id="KW-1185">Reference proteome</keyword>
<dbReference type="PANTHER" id="PTHR43155:SF2">
    <property type="entry name" value="CYCLIC DI-GMP PHOSPHODIESTERASE PA4108"/>
    <property type="match status" value="1"/>
</dbReference>
<reference evidence="2 3" key="1">
    <citation type="journal article" date="2018" name="Sci. Rep.">
        <title>Rhizobium tumorigenes sp. nov., a novel plant tumorigenic bacterium isolated from cane gall tumors on thornless blackberry.</title>
        <authorList>
            <person name="Kuzmanovi N."/>
            <person name="Smalla K."/>
            <person name="Gronow S."/>
            <person name="PuBawska J."/>
        </authorList>
    </citation>
    <scope>NUCLEOTIDE SEQUENCE [LARGE SCALE GENOMIC DNA]</scope>
    <source>
        <strain evidence="2 3">1078</strain>
    </source>
</reference>
<dbReference type="SMART" id="SM00471">
    <property type="entry name" value="HDc"/>
    <property type="match status" value="1"/>
</dbReference>
<protein>
    <submittedName>
        <fullName evidence="2">HD-GYP domain-containing protein</fullName>
    </submittedName>
</protein>
<accession>A0AAF1K334</accession>
<dbReference type="PROSITE" id="PS51832">
    <property type="entry name" value="HD_GYP"/>
    <property type="match status" value="1"/>
</dbReference>
<evidence type="ECO:0000313" key="2">
    <source>
        <dbReference type="EMBL" id="WFR94249.1"/>
    </source>
</evidence>
<name>A0AAF1K334_9HYPH</name>
<dbReference type="KEGG" id="rtu:PR017_10385"/>
<feature type="domain" description="HD-GYP" evidence="1">
    <location>
        <begin position="121"/>
        <end position="314"/>
    </location>
</feature>
<evidence type="ECO:0000259" key="1">
    <source>
        <dbReference type="PROSITE" id="PS51832"/>
    </source>
</evidence>
<proteinExistence type="predicted"/>
<gene>
    <name evidence="2" type="ORF">PR017_10385</name>
</gene>
<dbReference type="AlphaFoldDB" id="A0AAF1K334"/>
<dbReference type="CDD" id="cd00077">
    <property type="entry name" value="HDc"/>
    <property type="match status" value="1"/>
</dbReference>
<dbReference type="PANTHER" id="PTHR43155">
    <property type="entry name" value="CYCLIC DI-GMP PHOSPHODIESTERASE PA4108-RELATED"/>
    <property type="match status" value="1"/>
</dbReference>
<dbReference type="Pfam" id="PF13487">
    <property type="entry name" value="HD_5"/>
    <property type="match status" value="1"/>
</dbReference>
<evidence type="ECO:0000313" key="3">
    <source>
        <dbReference type="Proteomes" id="UP000249499"/>
    </source>
</evidence>
<dbReference type="InterPro" id="IPR021812">
    <property type="entry name" value="DUF3391"/>
</dbReference>
<dbReference type="GO" id="GO:0008081">
    <property type="term" value="F:phosphoric diester hydrolase activity"/>
    <property type="evidence" value="ECO:0007669"/>
    <property type="project" value="UniProtKB-ARBA"/>
</dbReference>
<dbReference type="InterPro" id="IPR003607">
    <property type="entry name" value="HD/PDEase_dom"/>
</dbReference>
<dbReference type="InterPro" id="IPR037522">
    <property type="entry name" value="HD_GYP_dom"/>
</dbReference>
<organism evidence="2 3">
    <name type="scientific">Rhizobium tumorigenes</name>
    <dbReference type="NCBI Taxonomy" id="2041385"/>
    <lineage>
        <taxon>Bacteria</taxon>
        <taxon>Pseudomonadati</taxon>
        <taxon>Pseudomonadota</taxon>
        <taxon>Alphaproteobacteria</taxon>
        <taxon>Hyphomicrobiales</taxon>
        <taxon>Rhizobiaceae</taxon>
        <taxon>Rhizobium/Agrobacterium group</taxon>
        <taxon>Rhizobium</taxon>
    </lineage>
</organism>
<dbReference type="NCBIfam" id="TIGR00277">
    <property type="entry name" value="HDIG"/>
    <property type="match status" value="1"/>
</dbReference>
<dbReference type="EMBL" id="CP117255">
    <property type="protein sequence ID" value="WFR94249.1"/>
    <property type="molecule type" value="Genomic_DNA"/>
</dbReference>
<dbReference type="SUPFAM" id="SSF109604">
    <property type="entry name" value="HD-domain/PDEase-like"/>
    <property type="match status" value="1"/>
</dbReference>
<sequence length="314" mass="34569">MLKRITLDQVRPGMFIEDMEGGWASNPLQKRRFVLDAVAARQLRSSNVSGVVINTARGADLSSSPASDCRHGGGGEACLQQAAAAVLTVRQSVTQLKDLFSLAASDGPVSVDQTKAIASAISKSVDDNPAVFISVTRLKDKDEATFVHSVAVSALMIHFGRYLRLDEPTVELLGVAGLLHDIGKIKVPRSILCKQGVLDEAETRVMRDHPMLGYDILTQQEDMQAMVTDICRHHHERVDGKGYPDKLSGRSLTYFSRLAAICDVYDAVTSTRPYRKPWSSGEALKWMIKRDGHFDRQLLKKFILCLAVCQPVHP</sequence>
<dbReference type="Gene3D" id="1.10.3210.10">
    <property type="entry name" value="Hypothetical protein af1432"/>
    <property type="match status" value="1"/>
</dbReference>